<name>A0A5S5C0R3_9BACL</name>
<organism evidence="2 3">
    <name type="scientific">Paenibacillus methanolicus</name>
    <dbReference type="NCBI Taxonomy" id="582686"/>
    <lineage>
        <taxon>Bacteria</taxon>
        <taxon>Bacillati</taxon>
        <taxon>Bacillota</taxon>
        <taxon>Bacilli</taxon>
        <taxon>Bacillales</taxon>
        <taxon>Paenibacillaceae</taxon>
        <taxon>Paenibacillus</taxon>
    </lineage>
</organism>
<proteinExistence type="predicted"/>
<dbReference type="Proteomes" id="UP000323257">
    <property type="component" value="Unassembled WGS sequence"/>
</dbReference>
<evidence type="ECO:0000313" key="3">
    <source>
        <dbReference type="Proteomes" id="UP000323257"/>
    </source>
</evidence>
<gene>
    <name evidence="2" type="ORF">BCM02_1075</name>
</gene>
<feature type="transmembrane region" description="Helical" evidence="1">
    <location>
        <begin position="6"/>
        <end position="28"/>
    </location>
</feature>
<keyword evidence="3" id="KW-1185">Reference proteome</keyword>
<keyword evidence="1" id="KW-0812">Transmembrane</keyword>
<accession>A0A5S5C0R3</accession>
<sequence>MDAMAIYLYFFGMLALVLVGLLVPAYFISIPQDDDHEVI</sequence>
<keyword evidence="1" id="KW-0472">Membrane</keyword>
<comment type="caution">
    <text evidence="2">The sequence shown here is derived from an EMBL/GenBank/DDBJ whole genome shotgun (WGS) entry which is preliminary data.</text>
</comment>
<evidence type="ECO:0000256" key="1">
    <source>
        <dbReference type="SAM" id="Phobius"/>
    </source>
</evidence>
<evidence type="ECO:0000313" key="2">
    <source>
        <dbReference type="EMBL" id="TYP73021.1"/>
    </source>
</evidence>
<dbReference type="AlphaFoldDB" id="A0A5S5C0R3"/>
<keyword evidence="1" id="KW-1133">Transmembrane helix</keyword>
<reference evidence="2 3" key="1">
    <citation type="submission" date="2019-07" db="EMBL/GenBank/DDBJ databases">
        <title>Genomic Encyclopedia of Type Strains, Phase III (KMG-III): the genomes of soil and plant-associated and newly described type strains.</title>
        <authorList>
            <person name="Whitman W."/>
        </authorList>
    </citation>
    <scope>NUCLEOTIDE SEQUENCE [LARGE SCALE GENOMIC DNA]</scope>
    <source>
        <strain evidence="2 3">BL24</strain>
    </source>
</reference>
<dbReference type="EMBL" id="VNHS01000007">
    <property type="protein sequence ID" value="TYP73021.1"/>
    <property type="molecule type" value="Genomic_DNA"/>
</dbReference>
<protein>
    <submittedName>
        <fullName evidence="2">Uncharacterized protein</fullName>
    </submittedName>
</protein>